<feature type="transmembrane region" description="Helical" evidence="1">
    <location>
        <begin position="156"/>
        <end position="183"/>
    </location>
</feature>
<keyword evidence="3" id="KW-1185">Reference proteome</keyword>
<dbReference type="InterPro" id="IPR052528">
    <property type="entry name" value="Sugar_transport-like"/>
</dbReference>
<dbReference type="Gene3D" id="1.20.1250.20">
    <property type="entry name" value="MFS general substrate transporter like domains"/>
    <property type="match status" value="1"/>
</dbReference>
<dbReference type="EMBL" id="JMIR01000002">
    <property type="protein sequence ID" value="KEO84977.1"/>
    <property type="molecule type" value="Genomic_DNA"/>
</dbReference>
<keyword evidence="1" id="KW-0472">Membrane</keyword>
<feature type="transmembrane region" description="Helical" evidence="1">
    <location>
        <begin position="126"/>
        <end position="144"/>
    </location>
</feature>
<evidence type="ECO:0000313" key="3">
    <source>
        <dbReference type="Proteomes" id="UP000027931"/>
    </source>
</evidence>
<gene>
    <name evidence="2" type="ORF">EL26_02980</name>
</gene>
<feature type="transmembrane region" description="Helical" evidence="1">
    <location>
        <begin position="94"/>
        <end position="120"/>
    </location>
</feature>
<evidence type="ECO:0000256" key="1">
    <source>
        <dbReference type="SAM" id="Phobius"/>
    </source>
</evidence>
<dbReference type="PANTHER" id="PTHR23526:SF2">
    <property type="entry name" value="MAJOR FACILITATOR SUPERFAMILY (MFS) PROFILE DOMAIN-CONTAINING PROTEIN"/>
    <property type="match status" value="1"/>
</dbReference>
<dbReference type="STRING" id="1157490.EL26_02980"/>
<dbReference type="eggNOG" id="COG2211">
    <property type="taxonomic scope" value="Bacteria"/>
</dbReference>
<keyword evidence="1" id="KW-1133">Transmembrane helix</keyword>
<protein>
    <recommendedName>
        <fullName evidence="4">Major facilitator superfamily (MFS) profile domain-containing protein</fullName>
    </recommendedName>
</protein>
<feature type="transmembrane region" description="Helical" evidence="1">
    <location>
        <begin position="227"/>
        <end position="245"/>
    </location>
</feature>
<evidence type="ECO:0000313" key="2">
    <source>
        <dbReference type="EMBL" id="KEO84977.1"/>
    </source>
</evidence>
<feature type="transmembrane region" description="Helical" evidence="1">
    <location>
        <begin position="21"/>
        <end position="38"/>
    </location>
</feature>
<accession>A0A074MGX5</accession>
<reference evidence="2 3" key="1">
    <citation type="journal article" date="2013" name="Int. J. Syst. Evol. Microbiol.">
        <title>Tumebacillus flagellatus sp. nov., an alpha-amylase/pullulanase-producing bacterium isolated from cassava wastewater.</title>
        <authorList>
            <person name="Wang Q."/>
            <person name="Xie N."/>
            <person name="Qin Y."/>
            <person name="Shen N."/>
            <person name="Zhu J."/>
            <person name="Mi H."/>
            <person name="Huang R."/>
        </authorList>
    </citation>
    <scope>NUCLEOTIDE SEQUENCE [LARGE SCALE GENOMIC DNA]</scope>
    <source>
        <strain evidence="2 3">GST4</strain>
    </source>
</reference>
<feature type="transmembrane region" description="Helical" evidence="1">
    <location>
        <begin position="44"/>
        <end position="66"/>
    </location>
</feature>
<proteinExistence type="predicted"/>
<evidence type="ECO:0008006" key="4">
    <source>
        <dbReference type="Google" id="ProtNLM"/>
    </source>
</evidence>
<keyword evidence="1" id="KW-0812">Transmembrane</keyword>
<sequence length="284" mass="32179">MQTLDSTRDAGRDRFLYLSNLLNSVAGIAAPLVSGFLIDRFNEMTGYYFVFSVSLVWYLLAVLVSMKIRGQFVAKESHLLEVWKRPTREWRGMYWITIGSGFVEGVYGTFLITMMGYAILKNELSLGGITTFAAVISMLTSFVLSKVSKPEYRLRIYFIGALLMCVSSIWLSLQMVFVALVIYTVLSNVGMNLITQSFYAWTYASFEKDPQYAARRLDYVVIREIPLGVGRTIGLVVFLILQYYVQGNVLAVSFAVFGSVFILMVPLLRSIWMEKKKAPRPAEV</sequence>
<dbReference type="InterPro" id="IPR036259">
    <property type="entry name" value="MFS_trans_sf"/>
</dbReference>
<feature type="transmembrane region" description="Helical" evidence="1">
    <location>
        <begin position="251"/>
        <end position="272"/>
    </location>
</feature>
<comment type="caution">
    <text evidence="2">The sequence shown here is derived from an EMBL/GenBank/DDBJ whole genome shotgun (WGS) entry which is preliminary data.</text>
</comment>
<dbReference type="AlphaFoldDB" id="A0A074MGX5"/>
<dbReference type="SUPFAM" id="SSF103473">
    <property type="entry name" value="MFS general substrate transporter"/>
    <property type="match status" value="1"/>
</dbReference>
<organism evidence="2 3">
    <name type="scientific">Tumebacillus flagellatus</name>
    <dbReference type="NCBI Taxonomy" id="1157490"/>
    <lineage>
        <taxon>Bacteria</taxon>
        <taxon>Bacillati</taxon>
        <taxon>Bacillota</taxon>
        <taxon>Bacilli</taxon>
        <taxon>Bacillales</taxon>
        <taxon>Alicyclobacillaceae</taxon>
        <taxon>Tumebacillus</taxon>
    </lineage>
</organism>
<name>A0A074MGX5_9BACL</name>
<dbReference type="Proteomes" id="UP000027931">
    <property type="component" value="Unassembled WGS sequence"/>
</dbReference>
<dbReference type="PANTHER" id="PTHR23526">
    <property type="entry name" value="INTEGRAL MEMBRANE TRANSPORT PROTEIN-RELATED"/>
    <property type="match status" value="1"/>
</dbReference>